<keyword evidence="1" id="KW-0479">Metal-binding</keyword>
<name>A0ABR2L021_9EUKA</name>
<feature type="domain" description="RING-type" evidence="5">
    <location>
        <begin position="761"/>
        <end position="849"/>
    </location>
</feature>
<evidence type="ECO:0000256" key="3">
    <source>
        <dbReference type="ARBA" id="ARBA00022833"/>
    </source>
</evidence>
<dbReference type="InterPro" id="IPR001841">
    <property type="entry name" value="Znf_RING"/>
</dbReference>
<evidence type="ECO:0000256" key="1">
    <source>
        <dbReference type="ARBA" id="ARBA00022723"/>
    </source>
</evidence>
<keyword evidence="2" id="KW-0863">Zinc-finger</keyword>
<protein>
    <submittedName>
        <fullName evidence="6">Tethering complex subunit</fullName>
    </submittedName>
</protein>
<accession>A0ABR2L021</accession>
<proteinExistence type="predicted"/>
<feature type="compositionally biased region" description="Polar residues" evidence="4">
    <location>
        <begin position="875"/>
        <end position="884"/>
    </location>
</feature>
<evidence type="ECO:0000313" key="7">
    <source>
        <dbReference type="Proteomes" id="UP001470230"/>
    </source>
</evidence>
<comment type="caution">
    <text evidence="6">The sequence shown here is derived from an EMBL/GenBank/DDBJ whole genome shotgun (WGS) entry which is preliminary data.</text>
</comment>
<evidence type="ECO:0000256" key="2">
    <source>
        <dbReference type="ARBA" id="ARBA00022771"/>
    </source>
</evidence>
<dbReference type="SMART" id="SM00184">
    <property type="entry name" value="RING"/>
    <property type="match status" value="1"/>
</dbReference>
<feature type="region of interest" description="Disordered" evidence="4">
    <location>
        <begin position="864"/>
        <end position="884"/>
    </location>
</feature>
<keyword evidence="3" id="KW-0862">Zinc</keyword>
<dbReference type="Proteomes" id="UP001470230">
    <property type="component" value="Unassembled WGS sequence"/>
</dbReference>
<gene>
    <name evidence="6" type="ORF">M9Y10_014333</name>
</gene>
<sequence>MKGQRLPEGVSAASIPLHPDCPFAQITIRNGFLWGKNAKNQLVRVNLNNRANPKVDKFIEYGECEFYSVCPNGEMCYAKMKSGKQTNFVFTFDSLQPRPIDLLPNTIATSAAWLFFKNQSKPYLFIAVEDTKFHDIQLCYFNLNAQLLGCSPAMTNPPLPGKVIAFSLLQFENRKIGASFIIENLSSPCPYQLYPAIFKDETFLPVDDAPCQVAFLPLSGFNIKKNQYFIENQYIGINTPDVFYSIMLNPTKDVSIRNIHLIQNFNVDPHATNIFISNNVIFQLLNNQLSFFLINKNRNEDCIDQITLYDDVIFELDTYSSNLYSLSKDNILSNYQFSSQIFATGFDAFRFWLYFRLIQKQTKESLTTAAIILLQTSATFDQKFNLARNQSDSFRLEVFMKLLETVNEKYPVQKTVIAAMALDIYVRKETKESVNDNNEEEKEARMNEFIKWANHQINKKILTPSIIEKTLIQYNWNEALTVFLQPQAAFELNMQLGQYEEARKQLKLIQKSNVFSYSALRLHSLLSDDVVYKDVMERDDATSDGSLIPLMESEFYQSHLKSLFSAGRLMNHWLRTLFSLYMAKVPDTLCINQYFQMYPDDIEIMLRSLFSKKRYSEAAHGICSHANFQDLLPTAVGILSKVSPQEAFAIIPDDVPLPLKRRCALKILRSMKREDAEVVAQKSLLNSISGIDAATLIEFMPQTTTVGKVSKAIKRYVNRNLSVEGEEKKKSEEALEGIRLSNDLVEKREPQVVKLYKFSICERCGRPLLNEPAVVYPCSHALHTQCALELFNNVLFISPTMSINMNNVNNNNNSYYTNSNNNFSTSSFDLNNVSNSKLQIDLTADCPLCGFLCIKMINEPFEPNRDPSKDEWETDQMTLSKLLK</sequence>
<reference evidence="6 7" key="1">
    <citation type="submission" date="2024-04" db="EMBL/GenBank/DDBJ databases">
        <title>Tritrichomonas musculus Genome.</title>
        <authorList>
            <person name="Alves-Ferreira E."/>
            <person name="Grigg M."/>
            <person name="Lorenzi H."/>
            <person name="Galac M."/>
        </authorList>
    </citation>
    <scope>NUCLEOTIDE SEQUENCE [LARGE SCALE GENOMIC DNA]</scope>
    <source>
        <strain evidence="6 7">EAF2021</strain>
    </source>
</reference>
<dbReference type="EMBL" id="JAPFFF010000002">
    <property type="protein sequence ID" value="KAK8896433.1"/>
    <property type="molecule type" value="Genomic_DNA"/>
</dbReference>
<dbReference type="PANTHER" id="PTHR23323">
    <property type="entry name" value="VACUOLAR PROTEIN SORTING-ASSOCIATED PROTEIN"/>
    <property type="match status" value="1"/>
</dbReference>
<dbReference type="PANTHER" id="PTHR23323:SF26">
    <property type="entry name" value="VACUOLAR PROTEIN SORTING-ASSOCIATED PROTEIN 18 HOMOLOG"/>
    <property type="match status" value="1"/>
</dbReference>
<keyword evidence="7" id="KW-1185">Reference proteome</keyword>
<evidence type="ECO:0000313" key="6">
    <source>
        <dbReference type="EMBL" id="KAK8896433.1"/>
    </source>
</evidence>
<organism evidence="6 7">
    <name type="scientific">Tritrichomonas musculus</name>
    <dbReference type="NCBI Taxonomy" id="1915356"/>
    <lineage>
        <taxon>Eukaryota</taxon>
        <taxon>Metamonada</taxon>
        <taxon>Parabasalia</taxon>
        <taxon>Tritrichomonadida</taxon>
        <taxon>Tritrichomonadidae</taxon>
        <taxon>Tritrichomonas</taxon>
    </lineage>
</organism>
<evidence type="ECO:0000256" key="4">
    <source>
        <dbReference type="SAM" id="MobiDB-lite"/>
    </source>
</evidence>
<evidence type="ECO:0000259" key="5">
    <source>
        <dbReference type="SMART" id="SM00184"/>
    </source>
</evidence>